<evidence type="ECO:0000313" key="8">
    <source>
        <dbReference type="Proteomes" id="UP001271007"/>
    </source>
</evidence>
<dbReference type="InterPro" id="IPR020846">
    <property type="entry name" value="MFS_dom"/>
</dbReference>
<keyword evidence="8" id="KW-1185">Reference proteome</keyword>
<reference evidence="7" key="1">
    <citation type="submission" date="2023-04" db="EMBL/GenBank/DDBJ databases">
        <title>Black Yeasts Isolated from many extreme environments.</title>
        <authorList>
            <person name="Coleine C."/>
            <person name="Stajich J.E."/>
            <person name="Selbmann L."/>
        </authorList>
    </citation>
    <scope>NUCLEOTIDE SEQUENCE</scope>
    <source>
        <strain evidence="7">CCFEE 5312</strain>
    </source>
</reference>
<dbReference type="Gene3D" id="1.20.1250.20">
    <property type="entry name" value="MFS general substrate transporter like domains"/>
    <property type="match status" value="1"/>
</dbReference>
<feature type="transmembrane region" description="Helical" evidence="5">
    <location>
        <begin position="220"/>
        <end position="241"/>
    </location>
</feature>
<name>A0AAJ0DD55_9PEZI</name>
<proteinExistence type="predicted"/>
<keyword evidence="3 5" id="KW-1133">Transmembrane helix</keyword>
<feature type="transmembrane region" description="Helical" evidence="5">
    <location>
        <begin position="111"/>
        <end position="133"/>
    </location>
</feature>
<feature type="transmembrane region" description="Helical" evidence="5">
    <location>
        <begin position="430"/>
        <end position="449"/>
    </location>
</feature>
<dbReference type="PROSITE" id="PS50850">
    <property type="entry name" value="MFS"/>
    <property type="match status" value="1"/>
</dbReference>
<feature type="transmembrane region" description="Helical" evidence="5">
    <location>
        <begin position="253"/>
        <end position="274"/>
    </location>
</feature>
<dbReference type="PANTHER" id="PTHR23502:SF60">
    <property type="entry name" value="MAJOR FACILITATOR SUPERFAMILY (MFS) PROFILE DOMAIN-CONTAINING PROTEIN-RELATED"/>
    <property type="match status" value="1"/>
</dbReference>
<evidence type="ECO:0000256" key="2">
    <source>
        <dbReference type="ARBA" id="ARBA00022692"/>
    </source>
</evidence>
<keyword evidence="2 5" id="KW-0812">Transmembrane</keyword>
<dbReference type="EMBL" id="JAWDJX010000059">
    <property type="protein sequence ID" value="KAK3047598.1"/>
    <property type="molecule type" value="Genomic_DNA"/>
</dbReference>
<protein>
    <recommendedName>
        <fullName evidence="6">Major facilitator superfamily (MFS) profile domain-containing protein</fullName>
    </recommendedName>
</protein>
<comment type="subcellular location">
    <subcellularLocation>
        <location evidence="1">Membrane</location>
        <topology evidence="1">Multi-pass membrane protein</topology>
    </subcellularLocation>
</comment>
<evidence type="ECO:0000256" key="5">
    <source>
        <dbReference type="SAM" id="Phobius"/>
    </source>
</evidence>
<dbReference type="GO" id="GO:0022857">
    <property type="term" value="F:transmembrane transporter activity"/>
    <property type="evidence" value="ECO:0007669"/>
    <property type="project" value="InterPro"/>
</dbReference>
<feature type="domain" description="Major facilitator superfamily (MFS) profile" evidence="6">
    <location>
        <begin position="1"/>
        <end position="454"/>
    </location>
</feature>
<dbReference type="PANTHER" id="PTHR23502">
    <property type="entry name" value="MAJOR FACILITATOR SUPERFAMILY"/>
    <property type="match status" value="1"/>
</dbReference>
<evidence type="ECO:0000256" key="1">
    <source>
        <dbReference type="ARBA" id="ARBA00004141"/>
    </source>
</evidence>
<keyword evidence="4 5" id="KW-0472">Membrane</keyword>
<dbReference type="SUPFAM" id="SSF103473">
    <property type="entry name" value="MFS general substrate transporter"/>
    <property type="match status" value="1"/>
</dbReference>
<dbReference type="Proteomes" id="UP001271007">
    <property type="component" value="Unassembled WGS sequence"/>
</dbReference>
<evidence type="ECO:0000256" key="3">
    <source>
        <dbReference type="ARBA" id="ARBA00022989"/>
    </source>
</evidence>
<comment type="caution">
    <text evidence="7">The sequence shown here is derived from an EMBL/GenBank/DDBJ whole genome shotgun (WGS) entry which is preliminary data.</text>
</comment>
<evidence type="ECO:0000256" key="4">
    <source>
        <dbReference type="ARBA" id="ARBA00023136"/>
    </source>
</evidence>
<organism evidence="7 8">
    <name type="scientific">Extremus antarcticus</name>
    <dbReference type="NCBI Taxonomy" id="702011"/>
    <lineage>
        <taxon>Eukaryota</taxon>
        <taxon>Fungi</taxon>
        <taxon>Dikarya</taxon>
        <taxon>Ascomycota</taxon>
        <taxon>Pezizomycotina</taxon>
        <taxon>Dothideomycetes</taxon>
        <taxon>Dothideomycetidae</taxon>
        <taxon>Mycosphaerellales</taxon>
        <taxon>Extremaceae</taxon>
        <taxon>Extremus</taxon>
    </lineage>
</organism>
<evidence type="ECO:0000259" key="6">
    <source>
        <dbReference type="PROSITE" id="PS50850"/>
    </source>
</evidence>
<sequence length="464" mass="51452">MVTPVLNIIGDELDIPEGFMRQLVVTIFLLGYDQGPFVLAPLNELFGRVCVLQYANLIYLVFNTACGFAQTKNQLLAFRLLSGIGGSALQALCNGVPADCWRKEEGGKGQAVYGILTFTGPAIAPIIGAVISTNTTWRWIFWSTSIFDVLVQLLALCFLSETYHPKILAKKAKAIREANPMKTVCTIYDEPGKKYSKIVRKRFILPVQMMFFHPAVQAPSIYRAFLYGIMYLVLSTFQSLFEDVYNQSITRASINYLSLGFGFIIGLQISRPLIDKVSSDTSQHSPTNGLTLTKLYTYLQRRYDVEGVAEWRVPPMLIGGILTPIGLLMYGWSAQCIPSFQTSASWCAALASSSRSNGIKLMDKTLPYLRHPLTLVPFSSQAYIVDAYSHQYAASAAAVGAFLRTMCGFGFPLFAPYLYKALDVGWGNTLLAGLTLLLAIPSPIALWFYGHKLRQWSTYGCRAD</sequence>
<dbReference type="Pfam" id="PF07690">
    <property type="entry name" value="MFS_1"/>
    <property type="match status" value="1"/>
</dbReference>
<accession>A0AAJ0DD55</accession>
<gene>
    <name evidence="7" type="ORF">LTR09_010982</name>
</gene>
<dbReference type="InterPro" id="IPR011701">
    <property type="entry name" value="MFS"/>
</dbReference>
<dbReference type="GO" id="GO:0016020">
    <property type="term" value="C:membrane"/>
    <property type="evidence" value="ECO:0007669"/>
    <property type="project" value="UniProtKB-SubCell"/>
</dbReference>
<feature type="transmembrane region" description="Helical" evidence="5">
    <location>
        <begin position="139"/>
        <end position="159"/>
    </location>
</feature>
<feature type="transmembrane region" description="Helical" evidence="5">
    <location>
        <begin position="392"/>
        <end position="418"/>
    </location>
</feature>
<dbReference type="AlphaFoldDB" id="A0AAJ0DD55"/>
<evidence type="ECO:0000313" key="7">
    <source>
        <dbReference type="EMBL" id="KAK3047598.1"/>
    </source>
</evidence>
<dbReference type="InterPro" id="IPR036259">
    <property type="entry name" value="MFS_trans_sf"/>
</dbReference>